<keyword evidence="4" id="KW-1185">Reference proteome</keyword>
<sequence>MKSLVRNLVIVVAVAAPVVSFAQENTPAAQPQQSNVQTSSYGGTASGKDQTGSQQKGFGLLHRHDDSVHGDNCAGPVSYCSIFFGN</sequence>
<organism evidence="3 4">
    <name type="scientific">Paraburkholderia sabiae</name>
    <dbReference type="NCBI Taxonomy" id="273251"/>
    <lineage>
        <taxon>Bacteria</taxon>
        <taxon>Pseudomonadati</taxon>
        <taxon>Pseudomonadota</taxon>
        <taxon>Betaproteobacteria</taxon>
        <taxon>Burkholderiales</taxon>
        <taxon>Burkholderiaceae</taxon>
        <taxon>Paraburkholderia</taxon>
    </lineage>
</organism>
<feature type="region of interest" description="Disordered" evidence="1">
    <location>
        <begin position="24"/>
        <end position="58"/>
    </location>
</feature>
<dbReference type="RefSeq" id="WP_201649791.1">
    <property type="nucleotide sequence ID" value="NZ_CAJHCS010000006.1"/>
</dbReference>
<name>A0ABU9Q7S1_9BURK</name>
<feature type="compositionally biased region" description="Polar residues" evidence="1">
    <location>
        <begin position="24"/>
        <end position="56"/>
    </location>
</feature>
<reference evidence="3 4" key="1">
    <citation type="submission" date="2024-01" db="EMBL/GenBank/DDBJ databases">
        <title>The diversity of rhizobia nodulating Mimosa spp. in eleven states of Brazil covering several biomes is determined by host plant, location, and edaphic factors.</title>
        <authorList>
            <person name="Rouws L."/>
            <person name="Barauna A."/>
            <person name="Beukes C."/>
            <person name="De Faria S.M."/>
            <person name="Gross E."/>
            <person name="Dos Reis Junior F.B."/>
            <person name="Simon M."/>
            <person name="Maluk M."/>
            <person name="Odee D.W."/>
            <person name="Kenicer G."/>
            <person name="Young J.P.W."/>
            <person name="Reis V.M."/>
            <person name="Zilli J."/>
            <person name="James E.K."/>
        </authorList>
    </citation>
    <scope>NUCLEOTIDE SEQUENCE [LARGE SCALE GENOMIC DNA]</scope>
    <source>
        <strain evidence="3 4">JPY77</strain>
    </source>
</reference>
<keyword evidence="2" id="KW-0732">Signal</keyword>
<comment type="caution">
    <text evidence="3">The sequence shown here is derived from an EMBL/GenBank/DDBJ whole genome shotgun (WGS) entry which is preliminary data.</text>
</comment>
<evidence type="ECO:0000256" key="1">
    <source>
        <dbReference type="SAM" id="MobiDB-lite"/>
    </source>
</evidence>
<dbReference type="Proteomes" id="UP001494588">
    <property type="component" value="Unassembled WGS sequence"/>
</dbReference>
<evidence type="ECO:0000313" key="4">
    <source>
        <dbReference type="Proteomes" id="UP001494588"/>
    </source>
</evidence>
<gene>
    <name evidence="3" type="ORF">V4C55_07160</name>
</gene>
<proteinExistence type="predicted"/>
<protein>
    <submittedName>
        <fullName evidence="3">Uncharacterized protein</fullName>
    </submittedName>
</protein>
<accession>A0ABU9Q7S1</accession>
<feature type="chain" id="PRO_5046827997" evidence="2">
    <location>
        <begin position="23"/>
        <end position="86"/>
    </location>
</feature>
<dbReference type="EMBL" id="JAZHGC010000005">
    <property type="protein sequence ID" value="MEM5285479.1"/>
    <property type="molecule type" value="Genomic_DNA"/>
</dbReference>
<feature type="signal peptide" evidence="2">
    <location>
        <begin position="1"/>
        <end position="22"/>
    </location>
</feature>
<evidence type="ECO:0000313" key="3">
    <source>
        <dbReference type="EMBL" id="MEM5285479.1"/>
    </source>
</evidence>
<evidence type="ECO:0000256" key="2">
    <source>
        <dbReference type="SAM" id="SignalP"/>
    </source>
</evidence>